<keyword evidence="4" id="KW-0804">Transcription</keyword>
<protein>
    <submittedName>
        <fullName evidence="6">DNA-binding transcriptional regulator LsrR (DeoR family)</fullName>
    </submittedName>
</protein>
<dbReference type="GO" id="GO:0003677">
    <property type="term" value="F:DNA binding"/>
    <property type="evidence" value="ECO:0007669"/>
    <property type="project" value="UniProtKB-KW"/>
</dbReference>
<keyword evidence="7" id="KW-1185">Reference proteome</keyword>
<gene>
    <name evidence="6" type="ORF">FHX72_002007</name>
</gene>
<organism evidence="6 7">
    <name type="scientific">Pseudoclavibacter helvolus</name>
    <dbReference type="NCBI Taxonomy" id="255205"/>
    <lineage>
        <taxon>Bacteria</taxon>
        <taxon>Bacillati</taxon>
        <taxon>Actinomycetota</taxon>
        <taxon>Actinomycetes</taxon>
        <taxon>Micrococcales</taxon>
        <taxon>Microbacteriaceae</taxon>
        <taxon>Pseudoclavibacter</taxon>
    </lineage>
</organism>
<evidence type="ECO:0000256" key="4">
    <source>
        <dbReference type="ARBA" id="ARBA00023163"/>
    </source>
</evidence>
<dbReference type="InterPro" id="IPR007324">
    <property type="entry name" value="Sugar-bd_dom_put"/>
</dbReference>
<dbReference type="GO" id="GO:0030246">
    <property type="term" value="F:carbohydrate binding"/>
    <property type="evidence" value="ECO:0007669"/>
    <property type="project" value="InterPro"/>
</dbReference>
<dbReference type="AlphaFoldDB" id="A0A7W4UNR7"/>
<evidence type="ECO:0000256" key="1">
    <source>
        <dbReference type="ARBA" id="ARBA00010466"/>
    </source>
</evidence>
<dbReference type="Gene3D" id="1.10.10.10">
    <property type="entry name" value="Winged helix-like DNA-binding domain superfamily/Winged helix DNA-binding domain"/>
    <property type="match status" value="1"/>
</dbReference>
<comment type="similarity">
    <text evidence="1">Belongs to the SorC transcriptional regulatory family.</text>
</comment>
<dbReference type="Proteomes" id="UP000545286">
    <property type="component" value="Unassembled WGS sequence"/>
</dbReference>
<comment type="caution">
    <text evidence="6">The sequence shown here is derived from an EMBL/GenBank/DDBJ whole genome shotgun (WGS) entry which is preliminary data.</text>
</comment>
<accession>A0A7W4UNR7</accession>
<dbReference type="EMBL" id="JACHWJ010000003">
    <property type="protein sequence ID" value="MBB2957862.1"/>
    <property type="molecule type" value="Genomic_DNA"/>
</dbReference>
<dbReference type="Pfam" id="PF04198">
    <property type="entry name" value="Sugar-bind"/>
    <property type="match status" value="1"/>
</dbReference>
<sequence>MSAPLGETVDRALLVAVARRFYLEDASKVEIAKELGLNRFKVARLLELARELGVVKIELDDGGTVIQDLSTRLAERLHLRHATVVESHGSPDAVRQQIGLAAAGHLQTTLKDGDTLGVSWGRTIRTMANSLPTLPRIDVVQLTGTVGTDLADSPVEMVRMVAQNSGESAHTIFTPMVVGDARTAASLRAQSDVANVLSRMARLDAAVLALGSWVPPESQLRETIPEDTRNQLEERGVVAEVGALLIADDGSVIAQDFTDQCIAITEAQLRNANRIVLVGGGASKARAASAVARSGLVTEIVTDRALAEAILSS</sequence>
<reference evidence="6 7" key="1">
    <citation type="submission" date="2020-08" db="EMBL/GenBank/DDBJ databases">
        <title>Sequencing the genomes of 1000 actinobacteria strains.</title>
        <authorList>
            <person name="Klenk H.-P."/>
        </authorList>
    </citation>
    <scope>NUCLEOTIDE SEQUENCE [LARGE SCALE GENOMIC DNA]</scope>
    <source>
        <strain evidence="6 7">DSM 20419</strain>
    </source>
</reference>
<keyword evidence="3 6" id="KW-0238">DNA-binding</keyword>
<evidence type="ECO:0000256" key="3">
    <source>
        <dbReference type="ARBA" id="ARBA00023125"/>
    </source>
</evidence>
<evidence type="ECO:0000259" key="5">
    <source>
        <dbReference type="Pfam" id="PF04198"/>
    </source>
</evidence>
<dbReference type="SUPFAM" id="SSF100950">
    <property type="entry name" value="NagB/RpiA/CoA transferase-like"/>
    <property type="match status" value="1"/>
</dbReference>
<name>A0A7W4UNR7_9MICO</name>
<evidence type="ECO:0000313" key="7">
    <source>
        <dbReference type="Proteomes" id="UP000545286"/>
    </source>
</evidence>
<proteinExistence type="inferred from homology"/>
<keyword evidence="2" id="KW-0805">Transcription regulation</keyword>
<dbReference type="RefSeq" id="WP_183624713.1">
    <property type="nucleotide sequence ID" value="NZ_JACHWJ010000003.1"/>
</dbReference>
<feature type="domain" description="Sugar-binding" evidence="5">
    <location>
        <begin position="68"/>
        <end position="312"/>
    </location>
</feature>
<dbReference type="InterPro" id="IPR036388">
    <property type="entry name" value="WH-like_DNA-bd_sf"/>
</dbReference>
<evidence type="ECO:0000313" key="6">
    <source>
        <dbReference type="EMBL" id="MBB2957862.1"/>
    </source>
</evidence>
<evidence type="ECO:0000256" key="2">
    <source>
        <dbReference type="ARBA" id="ARBA00023015"/>
    </source>
</evidence>
<dbReference type="PANTHER" id="PTHR34294:SF1">
    <property type="entry name" value="TRANSCRIPTIONAL REGULATOR LSRR"/>
    <property type="match status" value="1"/>
</dbReference>
<dbReference type="Gene3D" id="3.40.50.1360">
    <property type="match status" value="1"/>
</dbReference>
<dbReference type="PANTHER" id="PTHR34294">
    <property type="entry name" value="TRANSCRIPTIONAL REGULATOR-RELATED"/>
    <property type="match status" value="1"/>
</dbReference>
<dbReference type="InterPro" id="IPR037171">
    <property type="entry name" value="NagB/RpiA_transferase-like"/>
</dbReference>
<dbReference type="InterPro" id="IPR051054">
    <property type="entry name" value="SorC_transcr_regulators"/>
</dbReference>